<dbReference type="Pfam" id="PF08800">
    <property type="entry name" value="BT4734-like_N"/>
    <property type="match status" value="1"/>
</dbReference>
<feature type="region of interest" description="Disordered" evidence="1">
    <location>
        <begin position="283"/>
        <end position="309"/>
    </location>
</feature>
<proteinExistence type="predicted"/>
<dbReference type="GO" id="GO:0016817">
    <property type="term" value="F:hydrolase activity, acting on acid anhydrides"/>
    <property type="evidence" value="ECO:0007669"/>
    <property type="project" value="InterPro"/>
</dbReference>
<reference evidence="4" key="1">
    <citation type="submission" date="2024-06" db="EMBL/GenBank/DDBJ databases">
        <title>Sequencing and assembly of the genome of Dyadobacter sp. strain 676, a symbiont of Cyamopsis tetragonoloba.</title>
        <authorList>
            <person name="Guro P."/>
            <person name="Sazanova A."/>
            <person name="Kuznetsova I."/>
            <person name="Belimov A."/>
            <person name="Safronova V."/>
        </authorList>
    </citation>
    <scope>NUCLEOTIDE SEQUENCE</scope>
    <source>
        <strain evidence="4">676</strain>
    </source>
</reference>
<dbReference type="InterPro" id="IPR014907">
    <property type="entry name" value="BT4734-like_N"/>
</dbReference>
<evidence type="ECO:0000259" key="3">
    <source>
        <dbReference type="Pfam" id="PF08800"/>
    </source>
</evidence>
<evidence type="ECO:0000256" key="1">
    <source>
        <dbReference type="SAM" id="MobiDB-lite"/>
    </source>
</evidence>
<accession>A0AAU8FN90</accession>
<organism evidence="4">
    <name type="scientific">Dyadobacter sp. 676</name>
    <dbReference type="NCBI Taxonomy" id="3088362"/>
    <lineage>
        <taxon>Bacteria</taxon>
        <taxon>Pseudomonadati</taxon>
        <taxon>Bacteroidota</taxon>
        <taxon>Cytophagia</taxon>
        <taxon>Cytophagales</taxon>
        <taxon>Spirosomataceae</taxon>
        <taxon>Dyadobacter</taxon>
    </lineage>
</organism>
<dbReference type="EMBL" id="CP159289">
    <property type="protein sequence ID" value="XCH25018.1"/>
    <property type="molecule type" value="Genomic_DNA"/>
</dbReference>
<dbReference type="RefSeq" id="WP_353720323.1">
    <property type="nucleotide sequence ID" value="NZ_CP159289.1"/>
</dbReference>
<evidence type="ECO:0000313" key="4">
    <source>
        <dbReference type="EMBL" id="XCH25018.1"/>
    </source>
</evidence>
<dbReference type="InterPro" id="IPR014819">
    <property type="entry name" value="PriCT_2"/>
</dbReference>
<gene>
    <name evidence="4" type="ORF">ABV298_00885</name>
</gene>
<name>A0AAU8FN90_9BACT</name>
<feature type="domain" description="BT4734-like N-terminal" evidence="3">
    <location>
        <begin position="40"/>
        <end position="161"/>
    </location>
</feature>
<feature type="domain" description="Primase C-terminal 2" evidence="2">
    <location>
        <begin position="202"/>
        <end position="267"/>
    </location>
</feature>
<sequence>MFPTKTVTLDQVIQWTREGKYADQVADVRKAQSKPEKDFFKKQLPFVTWSGTFAPQRLEQHQQTHSGYIVFDFDHNPDPQALKLQLQTDPYVTICFISPSGEGVKAVVAIKDKTKHRETFADCAYYFNNVYRLTAKEEKVDVSGSDPSRACFISHDPEIYYDPTKKLYAIQNLAPPKPKTERQLAQDADDTEKHVAAVVERLEHHSMDICNDYGTEWLLIAFSLCTLGENGRQYFHRVSALNAKYNEADADKKFDNALHTSRFTTASKFFSICKDYGVDVSRPKKEAPAKAAKGDNTAAGKTDNVTGGG</sequence>
<dbReference type="AlphaFoldDB" id="A0AAU8FN90"/>
<protein>
    <submittedName>
        <fullName evidence="4">BT4734/BF3469 family protein</fullName>
    </submittedName>
</protein>
<dbReference type="Pfam" id="PF08707">
    <property type="entry name" value="PriCT_2"/>
    <property type="match status" value="1"/>
</dbReference>
<evidence type="ECO:0000259" key="2">
    <source>
        <dbReference type="Pfam" id="PF08707"/>
    </source>
</evidence>